<dbReference type="EMBL" id="CAJHUC010002638">
    <property type="protein sequence ID" value="CAD7704108.1"/>
    <property type="molecule type" value="Genomic_DNA"/>
</dbReference>
<dbReference type="SUPFAM" id="SSF51735">
    <property type="entry name" value="NAD(P)-binding Rossmann-fold domains"/>
    <property type="match status" value="1"/>
</dbReference>
<accession>A0A8S1JAS5</accession>
<protein>
    <recommendedName>
        <fullName evidence="2">NAD-dependent epimerase/dehydratase domain-containing protein</fullName>
    </recommendedName>
</protein>
<evidence type="ECO:0000256" key="1">
    <source>
        <dbReference type="ARBA" id="ARBA00023002"/>
    </source>
</evidence>
<dbReference type="OrthoDB" id="2735536at2759"/>
<keyword evidence="4" id="KW-1185">Reference proteome</keyword>
<comment type="caution">
    <text evidence="3">The sequence shown here is derived from an EMBL/GenBank/DDBJ whole genome shotgun (WGS) entry which is preliminary data.</text>
</comment>
<keyword evidence="1" id="KW-0560">Oxidoreductase</keyword>
<dbReference type="FunFam" id="3.40.50.720:FF:000336">
    <property type="entry name" value="Aldehyde reductase"/>
    <property type="match status" value="1"/>
</dbReference>
<dbReference type="InterPro" id="IPR001509">
    <property type="entry name" value="Epimerase_deHydtase"/>
</dbReference>
<dbReference type="InterPro" id="IPR036291">
    <property type="entry name" value="NAD(P)-bd_dom_sf"/>
</dbReference>
<dbReference type="PANTHER" id="PTHR10366">
    <property type="entry name" value="NAD DEPENDENT EPIMERASE/DEHYDRATASE"/>
    <property type="match status" value="1"/>
</dbReference>
<feature type="domain" description="NAD-dependent epimerase/dehydratase" evidence="2">
    <location>
        <begin position="21"/>
        <end position="263"/>
    </location>
</feature>
<evidence type="ECO:0000313" key="4">
    <source>
        <dbReference type="Proteomes" id="UP000708148"/>
    </source>
</evidence>
<organism evidence="3 4">
    <name type="scientific">Ostreobium quekettii</name>
    <dbReference type="NCBI Taxonomy" id="121088"/>
    <lineage>
        <taxon>Eukaryota</taxon>
        <taxon>Viridiplantae</taxon>
        <taxon>Chlorophyta</taxon>
        <taxon>core chlorophytes</taxon>
        <taxon>Ulvophyceae</taxon>
        <taxon>TCBD clade</taxon>
        <taxon>Bryopsidales</taxon>
        <taxon>Ostreobineae</taxon>
        <taxon>Ostreobiaceae</taxon>
        <taxon>Ostreobium</taxon>
    </lineage>
</organism>
<proteinExistence type="predicted"/>
<reference evidence="3" key="1">
    <citation type="submission" date="2020-12" db="EMBL/GenBank/DDBJ databases">
        <authorList>
            <person name="Iha C."/>
        </authorList>
    </citation>
    <scope>NUCLEOTIDE SEQUENCE</scope>
</reference>
<gene>
    <name evidence="3" type="ORF">OSTQU699_LOCUS9465</name>
</gene>
<dbReference type="GO" id="GO:0016616">
    <property type="term" value="F:oxidoreductase activity, acting on the CH-OH group of donors, NAD or NADP as acceptor"/>
    <property type="evidence" value="ECO:0007669"/>
    <property type="project" value="TreeGrafter"/>
</dbReference>
<dbReference type="Gene3D" id="3.40.50.720">
    <property type="entry name" value="NAD(P)-binding Rossmann-like Domain"/>
    <property type="match status" value="1"/>
</dbReference>
<dbReference type="InterPro" id="IPR050425">
    <property type="entry name" value="NAD(P)_dehydrat-like"/>
</dbReference>
<evidence type="ECO:0000259" key="2">
    <source>
        <dbReference type="Pfam" id="PF01370"/>
    </source>
</evidence>
<name>A0A8S1JAS5_9CHLO</name>
<sequence length="363" mass="39409">MATDLRVPLSDAEKSCAPRTVCVTGATGYLAGLVVQRLLASGHTVHGTCRSPDNEALVAGLKALPGAGERLKLFKADLLTAGSFDAAVRGCQCVMHTASPYVVERTQGREREMLIEPAVRGTENVLESVTRCESVTRVVLTSSCAAIYGEADEKGEGHIFSEEDWDEAATETHLPYSYSKRVAEEKAWEMCKKQSRWTMCAMNPSQIFGPPTSSRTDGVSVSMVKTLMTGGMWPAAPAIGLGVVDVRDVAAAHCRAMAKDDASGRYILCSRSLHLLEIAALLREKFPKACWLPRYKAPKALVVALAPLLGMGRDIARSQINKTPLFDNSKAKRELGMEFIDPSETLEDQVNGMVKLGIMQKKF</sequence>
<dbReference type="Pfam" id="PF01370">
    <property type="entry name" value="Epimerase"/>
    <property type="match status" value="1"/>
</dbReference>
<dbReference type="PANTHER" id="PTHR10366:SF812">
    <property type="entry name" value="VPS9 DOMAIN-CONTAINING PROTEIN"/>
    <property type="match status" value="1"/>
</dbReference>
<evidence type="ECO:0000313" key="3">
    <source>
        <dbReference type="EMBL" id="CAD7704108.1"/>
    </source>
</evidence>
<dbReference type="AlphaFoldDB" id="A0A8S1JAS5"/>
<dbReference type="Proteomes" id="UP000708148">
    <property type="component" value="Unassembled WGS sequence"/>
</dbReference>